<feature type="compositionally biased region" description="Basic and acidic residues" evidence="6">
    <location>
        <begin position="487"/>
        <end position="499"/>
    </location>
</feature>
<dbReference type="Pfam" id="PF00083">
    <property type="entry name" value="Sugar_tr"/>
    <property type="match status" value="1"/>
</dbReference>
<dbReference type="GeneID" id="81605246"/>
<dbReference type="InterPro" id="IPR005828">
    <property type="entry name" value="MFS_sugar_transport-like"/>
</dbReference>
<keyword evidence="5 7" id="KW-0472">Membrane</keyword>
<evidence type="ECO:0000313" key="10">
    <source>
        <dbReference type="Proteomes" id="UP001213681"/>
    </source>
</evidence>
<feature type="transmembrane region" description="Helical" evidence="7">
    <location>
        <begin position="409"/>
        <end position="427"/>
    </location>
</feature>
<organism evidence="9 10">
    <name type="scientific">Penicillium daleae</name>
    <dbReference type="NCBI Taxonomy" id="63821"/>
    <lineage>
        <taxon>Eukaryota</taxon>
        <taxon>Fungi</taxon>
        <taxon>Dikarya</taxon>
        <taxon>Ascomycota</taxon>
        <taxon>Pezizomycotina</taxon>
        <taxon>Eurotiomycetes</taxon>
        <taxon>Eurotiomycetidae</taxon>
        <taxon>Eurotiales</taxon>
        <taxon>Aspergillaceae</taxon>
        <taxon>Penicillium</taxon>
    </lineage>
</organism>
<dbReference type="PANTHER" id="PTHR48022:SF2">
    <property type="entry name" value="PLASTIDIC GLUCOSE TRANSPORTER 4"/>
    <property type="match status" value="1"/>
</dbReference>
<evidence type="ECO:0000256" key="5">
    <source>
        <dbReference type="ARBA" id="ARBA00023136"/>
    </source>
</evidence>
<feature type="region of interest" description="Disordered" evidence="6">
    <location>
        <begin position="463"/>
        <end position="514"/>
    </location>
</feature>
<feature type="compositionally biased region" description="Basic and acidic residues" evidence="6">
    <location>
        <begin position="463"/>
        <end position="473"/>
    </location>
</feature>
<reference evidence="9" key="2">
    <citation type="journal article" date="2023" name="IMA Fungus">
        <title>Comparative genomic study of the Penicillium genus elucidates a diverse pangenome and 15 lateral gene transfer events.</title>
        <authorList>
            <person name="Petersen C."/>
            <person name="Sorensen T."/>
            <person name="Nielsen M.R."/>
            <person name="Sondergaard T.E."/>
            <person name="Sorensen J.L."/>
            <person name="Fitzpatrick D.A."/>
            <person name="Frisvad J.C."/>
            <person name="Nielsen K.L."/>
        </authorList>
    </citation>
    <scope>NUCLEOTIDE SEQUENCE</scope>
    <source>
        <strain evidence="9">IBT 16125</strain>
    </source>
</reference>
<evidence type="ECO:0000256" key="4">
    <source>
        <dbReference type="ARBA" id="ARBA00022989"/>
    </source>
</evidence>
<dbReference type="AlphaFoldDB" id="A0AAD6FXL7"/>
<keyword evidence="10" id="KW-1185">Reference proteome</keyword>
<dbReference type="InterPro" id="IPR036259">
    <property type="entry name" value="MFS_trans_sf"/>
</dbReference>
<evidence type="ECO:0000259" key="8">
    <source>
        <dbReference type="PROSITE" id="PS50850"/>
    </source>
</evidence>
<dbReference type="GO" id="GO:0016020">
    <property type="term" value="C:membrane"/>
    <property type="evidence" value="ECO:0007669"/>
    <property type="project" value="UniProtKB-SubCell"/>
</dbReference>
<evidence type="ECO:0000256" key="2">
    <source>
        <dbReference type="ARBA" id="ARBA00010992"/>
    </source>
</evidence>
<dbReference type="InterPro" id="IPR050360">
    <property type="entry name" value="MFS_Sugar_Transporters"/>
</dbReference>
<feature type="transmembrane region" description="Helical" evidence="7">
    <location>
        <begin position="308"/>
        <end position="332"/>
    </location>
</feature>
<keyword evidence="4 7" id="KW-1133">Transmembrane helix</keyword>
<dbReference type="InterPro" id="IPR020846">
    <property type="entry name" value="MFS_dom"/>
</dbReference>
<sequence>MGLVEKCLPKDDRFAALLLYGMVFSACFNGYDAGIMTVILADKQFIDYYGITASKSGLVATIPWAMTGVAQLWLGGSLAGWLGRLWALRISICIMIIGVIVEVILNNFGVLILGRLLTGLGLIRLRGSFVGTVSQFGYQLGTLIAFWTGYRMSFHKSPYNIAWRVSNTVQIPIGLAFIFVSFWYPETPEKSLHMLSRVRSGAPTDERIRAEFHELVASYEFRRRYDPGYIGLFKDPSMRKRLAFGFYAAGLQQCGGIASLTMYATLFYQSLGWDSGSQALAINGIQSVLQLLIVLVDTFTVERFGRRGLLLAGFAIQSLALLIMSCLCTAFPTNSNKAAAIVEVAMLFIVGLTYCWSNGPIAAAVVSEIFPRHVRDKGFGLSMLGQTSWLILLTQSWPSFNAKVGGHSYWLLFALNVAAGISVYFILPETKGVSLERMDKIFGGLDFVEEGEIDGSSEKREAMAMVKEEEKAPSTHVENTSQGLVSEPRDLRSEYEQASKPKSRVASSTLPREN</sequence>
<dbReference type="PROSITE" id="PS51257">
    <property type="entry name" value="PROKAR_LIPOPROTEIN"/>
    <property type="match status" value="1"/>
</dbReference>
<feature type="transmembrane region" description="Helical" evidence="7">
    <location>
        <begin position="161"/>
        <end position="184"/>
    </location>
</feature>
<reference evidence="9" key="1">
    <citation type="submission" date="2022-12" db="EMBL/GenBank/DDBJ databases">
        <authorList>
            <person name="Petersen C."/>
        </authorList>
    </citation>
    <scope>NUCLEOTIDE SEQUENCE</scope>
    <source>
        <strain evidence="9">IBT 16125</strain>
    </source>
</reference>
<comment type="similarity">
    <text evidence="2">Belongs to the major facilitator superfamily. Sugar transporter (TC 2.A.1.1) family.</text>
</comment>
<evidence type="ECO:0000256" key="3">
    <source>
        <dbReference type="ARBA" id="ARBA00022692"/>
    </source>
</evidence>
<dbReference type="Proteomes" id="UP001213681">
    <property type="component" value="Unassembled WGS sequence"/>
</dbReference>
<feature type="compositionally biased region" description="Polar residues" evidence="6">
    <location>
        <begin position="505"/>
        <end position="514"/>
    </location>
</feature>
<dbReference type="EMBL" id="JAPVEA010000009">
    <property type="protein sequence ID" value="KAJ5432465.1"/>
    <property type="molecule type" value="Genomic_DNA"/>
</dbReference>
<feature type="transmembrane region" description="Helical" evidence="7">
    <location>
        <begin position="338"/>
        <end position="357"/>
    </location>
</feature>
<comment type="subcellular location">
    <subcellularLocation>
        <location evidence="1">Membrane</location>
        <topology evidence="1">Multi-pass membrane protein</topology>
    </subcellularLocation>
</comment>
<feature type="transmembrane region" description="Helical" evidence="7">
    <location>
        <begin position="18"/>
        <end position="41"/>
    </location>
</feature>
<dbReference type="RefSeq" id="XP_056759757.1">
    <property type="nucleotide sequence ID" value="XM_056915003.1"/>
</dbReference>
<feature type="transmembrane region" description="Helical" evidence="7">
    <location>
        <begin position="278"/>
        <end position="296"/>
    </location>
</feature>
<evidence type="ECO:0000256" key="6">
    <source>
        <dbReference type="SAM" id="MobiDB-lite"/>
    </source>
</evidence>
<dbReference type="PROSITE" id="PS50850">
    <property type="entry name" value="MFS"/>
    <property type="match status" value="1"/>
</dbReference>
<keyword evidence="3 7" id="KW-0812">Transmembrane</keyword>
<comment type="caution">
    <text evidence="9">The sequence shown here is derived from an EMBL/GenBank/DDBJ whole genome shotgun (WGS) entry which is preliminary data.</text>
</comment>
<feature type="transmembrane region" description="Helical" evidence="7">
    <location>
        <begin position="244"/>
        <end position="266"/>
    </location>
</feature>
<protein>
    <recommendedName>
        <fullName evidence="8">Major facilitator superfamily (MFS) profile domain-containing protein</fullName>
    </recommendedName>
</protein>
<evidence type="ECO:0000313" key="9">
    <source>
        <dbReference type="EMBL" id="KAJ5432465.1"/>
    </source>
</evidence>
<dbReference type="Gene3D" id="1.20.1250.20">
    <property type="entry name" value="MFS general substrate transporter like domains"/>
    <property type="match status" value="1"/>
</dbReference>
<feature type="transmembrane region" description="Helical" evidence="7">
    <location>
        <begin position="53"/>
        <end position="74"/>
    </location>
</feature>
<feature type="domain" description="Major facilitator superfamily (MFS) profile" evidence="8">
    <location>
        <begin position="1"/>
        <end position="431"/>
    </location>
</feature>
<gene>
    <name evidence="9" type="ORF">N7458_011621</name>
</gene>
<feature type="transmembrane region" description="Helical" evidence="7">
    <location>
        <begin position="129"/>
        <end position="149"/>
    </location>
</feature>
<name>A0AAD6FXL7_9EURO</name>
<proteinExistence type="inferred from homology"/>
<feature type="transmembrane region" description="Helical" evidence="7">
    <location>
        <begin position="86"/>
        <end position="117"/>
    </location>
</feature>
<feature type="transmembrane region" description="Helical" evidence="7">
    <location>
        <begin position="378"/>
        <end position="397"/>
    </location>
</feature>
<dbReference type="GO" id="GO:0005351">
    <property type="term" value="F:carbohydrate:proton symporter activity"/>
    <property type="evidence" value="ECO:0007669"/>
    <property type="project" value="TreeGrafter"/>
</dbReference>
<accession>A0AAD6FXL7</accession>
<evidence type="ECO:0000256" key="1">
    <source>
        <dbReference type="ARBA" id="ARBA00004141"/>
    </source>
</evidence>
<dbReference type="PANTHER" id="PTHR48022">
    <property type="entry name" value="PLASTIDIC GLUCOSE TRANSPORTER 4"/>
    <property type="match status" value="1"/>
</dbReference>
<evidence type="ECO:0000256" key="7">
    <source>
        <dbReference type="SAM" id="Phobius"/>
    </source>
</evidence>
<dbReference type="SUPFAM" id="SSF103473">
    <property type="entry name" value="MFS general substrate transporter"/>
    <property type="match status" value="1"/>
</dbReference>